<gene>
    <name evidence="1" type="ORF">GCM10011594_20150</name>
</gene>
<dbReference type="Pfam" id="PF18844">
    <property type="entry name" value="baeRF_family2"/>
    <property type="match status" value="1"/>
</dbReference>
<sequence length="385" mass="41012">MKLTALRHLADLTGPFLTVSIDATRSDENAAHEIEVRWQDERERLAGAGASEAALAAAQQALLAPTGRPGPAGRIVVVAGEDLAFDAVLPEPPPRDESGYGPAPHLLPVVRALSVHLPHLVVNVDHTGADLELVDAWGESVLRTEVVGSRNVLADYESGPTSTRHVQSLTQDSWDQNAREIAAEVGKVVRRHRPAVVLVLADAPTSAKVVEELDTESRQLAVRIASGGRGKGGDQAERAEAIRAAVDEERRRRRAAVLERYNTAEGRQGEAVTSLPDVVDALRRAQVEHVLLHDNPTSTFTLWVGELPLQIGVDADDVTAVGAQSATEVRADTALVWAALGGDAEVVLLEEDERPLRDGVGATLRYADASTPHDLAPSMPGHGGE</sequence>
<proteinExistence type="predicted"/>
<name>A0A917SWI7_9ACTN</name>
<dbReference type="AlphaFoldDB" id="A0A917SWI7"/>
<dbReference type="Proteomes" id="UP000655208">
    <property type="component" value="Unassembled WGS sequence"/>
</dbReference>
<organism evidence="1 2">
    <name type="scientific">Nakamurella endophytica</name>
    <dbReference type="NCBI Taxonomy" id="1748367"/>
    <lineage>
        <taxon>Bacteria</taxon>
        <taxon>Bacillati</taxon>
        <taxon>Actinomycetota</taxon>
        <taxon>Actinomycetes</taxon>
        <taxon>Nakamurellales</taxon>
        <taxon>Nakamurellaceae</taxon>
        <taxon>Nakamurella</taxon>
    </lineage>
</organism>
<evidence type="ECO:0000313" key="2">
    <source>
        <dbReference type="Proteomes" id="UP000655208"/>
    </source>
</evidence>
<evidence type="ECO:0008006" key="3">
    <source>
        <dbReference type="Google" id="ProtNLM"/>
    </source>
</evidence>
<comment type="caution">
    <text evidence="1">The sequence shown here is derived from an EMBL/GenBank/DDBJ whole genome shotgun (WGS) entry which is preliminary data.</text>
</comment>
<evidence type="ECO:0000313" key="1">
    <source>
        <dbReference type="EMBL" id="GGM00073.1"/>
    </source>
</evidence>
<reference evidence="1" key="2">
    <citation type="submission" date="2020-09" db="EMBL/GenBank/DDBJ databases">
        <authorList>
            <person name="Sun Q."/>
            <person name="Zhou Y."/>
        </authorList>
    </citation>
    <scope>NUCLEOTIDE SEQUENCE</scope>
    <source>
        <strain evidence="1">CGMCC 4.7308</strain>
    </source>
</reference>
<dbReference type="EMBL" id="BMNA01000003">
    <property type="protein sequence ID" value="GGM00073.1"/>
    <property type="molecule type" value="Genomic_DNA"/>
</dbReference>
<dbReference type="InterPro" id="IPR040701">
    <property type="entry name" value="Bact_RF_family2"/>
</dbReference>
<accession>A0A917SWI7</accession>
<reference evidence="1" key="1">
    <citation type="journal article" date="2014" name="Int. J. Syst. Evol. Microbiol.">
        <title>Complete genome sequence of Corynebacterium casei LMG S-19264T (=DSM 44701T), isolated from a smear-ripened cheese.</title>
        <authorList>
            <consortium name="US DOE Joint Genome Institute (JGI-PGF)"/>
            <person name="Walter F."/>
            <person name="Albersmeier A."/>
            <person name="Kalinowski J."/>
            <person name="Ruckert C."/>
        </authorList>
    </citation>
    <scope>NUCLEOTIDE SEQUENCE</scope>
    <source>
        <strain evidence="1">CGMCC 4.7308</strain>
    </source>
</reference>
<protein>
    <recommendedName>
        <fullName evidence="3">Peptide chain release factor 1</fullName>
    </recommendedName>
</protein>
<dbReference type="RefSeq" id="WP_188941354.1">
    <property type="nucleotide sequence ID" value="NZ_BMNA01000003.1"/>
</dbReference>
<keyword evidence="2" id="KW-1185">Reference proteome</keyword>